<dbReference type="Proteomes" id="UP001318860">
    <property type="component" value="Unassembled WGS sequence"/>
</dbReference>
<dbReference type="EMBL" id="JABTTQ020000594">
    <property type="protein sequence ID" value="KAK6138863.1"/>
    <property type="molecule type" value="Genomic_DNA"/>
</dbReference>
<sequence>MLGDKSQSPTRYELLSMIRKHSKLIAKTILDDDENETSDDVEMDPRFWHDIIDLYFVRSRESRGREDDDLVFFVRKMSLQAQRPSDNAEGNSPYFVRRWAPKLEDLVGENSIIIDWRRSFYLNLIAHTSFSVTVAICRSFDNIMPTKEKPCLLSIRTPPHSSPSSFLKEILCLLVVTNDFYDSEVETTPAYPDICFAVDDFDSTFDAVVLTDTDHCYCVLLNAHDGAAFPSERKPEQASSDIPSSENVTTAGKIKNSKITLFSGFVSYQMVREAYDGNLLCPFQAFAIPKATYLQGIPDISHSLQSQAFNFAMRKISEHKPTTYPGHLWQRQAYLNPYPSTLPPPKVKKLPGRLKKNKEKNLEKHPRRCEVVDDVDKMFRAIKRKKSSAGRTGFGSLLSLGHSSGKTDRIYMKGPGGRGKVEVAVSGVLDQSKMELGPHSPIQISKRGLGIGSIVRTAASVASTAAKQAYAAASSTRPSEEEMLPLKCCLMSISLPWENIAHDLLFKAGVQTILTLVSPRATQGSPPVSL</sequence>
<name>A0ABR0VUA5_REHGL</name>
<keyword evidence="2" id="KW-1185">Reference proteome</keyword>
<organism evidence="1 2">
    <name type="scientific">Rehmannia glutinosa</name>
    <name type="common">Chinese foxglove</name>
    <dbReference type="NCBI Taxonomy" id="99300"/>
    <lineage>
        <taxon>Eukaryota</taxon>
        <taxon>Viridiplantae</taxon>
        <taxon>Streptophyta</taxon>
        <taxon>Embryophyta</taxon>
        <taxon>Tracheophyta</taxon>
        <taxon>Spermatophyta</taxon>
        <taxon>Magnoliopsida</taxon>
        <taxon>eudicotyledons</taxon>
        <taxon>Gunneridae</taxon>
        <taxon>Pentapetalae</taxon>
        <taxon>asterids</taxon>
        <taxon>lamiids</taxon>
        <taxon>Lamiales</taxon>
        <taxon>Orobanchaceae</taxon>
        <taxon>Rehmannieae</taxon>
        <taxon>Rehmannia</taxon>
    </lineage>
</organism>
<dbReference type="PANTHER" id="PTHR21477:SF13">
    <property type="entry name" value="KIAA0930"/>
    <property type="match status" value="1"/>
</dbReference>
<gene>
    <name evidence="1" type="ORF">DH2020_027391</name>
</gene>
<comment type="caution">
    <text evidence="1">The sequence shown here is derived from an EMBL/GenBank/DDBJ whole genome shotgun (WGS) entry which is preliminary data.</text>
</comment>
<accession>A0ABR0VUA5</accession>
<evidence type="ECO:0000313" key="1">
    <source>
        <dbReference type="EMBL" id="KAK6138863.1"/>
    </source>
</evidence>
<dbReference type="Pfam" id="PF09741">
    <property type="entry name" value="DUF2045"/>
    <property type="match status" value="2"/>
</dbReference>
<dbReference type="InterPro" id="IPR019141">
    <property type="entry name" value="DUF2045"/>
</dbReference>
<evidence type="ECO:0000313" key="2">
    <source>
        <dbReference type="Proteomes" id="UP001318860"/>
    </source>
</evidence>
<dbReference type="PANTHER" id="PTHR21477">
    <property type="entry name" value="ZGC:172139"/>
    <property type="match status" value="1"/>
</dbReference>
<protein>
    <submittedName>
        <fullName evidence="1">Uncharacterized protein</fullName>
    </submittedName>
</protein>
<proteinExistence type="predicted"/>
<reference evidence="1 2" key="1">
    <citation type="journal article" date="2021" name="Comput. Struct. Biotechnol. J.">
        <title>De novo genome assembly of the potent medicinal plant Rehmannia glutinosa using nanopore technology.</title>
        <authorList>
            <person name="Ma L."/>
            <person name="Dong C."/>
            <person name="Song C."/>
            <person name="Wang X."/>
            <person name="Zheng X."/>
            <person name="Niu Y."/>
            <person name="Chen S."/>
            <person name="Feng W."/>
        </authorList>
    </citation>
    <scope>NUCLEOTIDE SEQUENCE [LARGE SCALE GENOMIC DNA]</scope>
    <source>
        <strain evidence="1">DH-2019</strain>
    </source>
</reference>